<comment type="caution">
    <text evidence="2">The sequence shown here is derived from an EMBL/GenBank/DDBJ whole genome shotgun (WGS) entry which is preliminary data.</text>
</comment>
<feature type="compositionally biased region" description="Polar residues" evidence="1">
    <location>
        <begin position="251"/>
        <end position="270"/>
    </location>
</feature>
<dbReference type="PANTHER" id="PTHR28027:SF1">
    <property type="entry name" value="CAMP INDEPENDENT REGULATORY PROTEIN (AFU_ORTHOLOGUE AFUA_3G09640)"/>
    <property type="match status" value="1"/>
</dbReference>
<evidence type="ECO:0000313" key="3">
    <source>
        <dbReference type="Proteomes" id="UP000521943"/>
    </source>
</evidence>
<gene>
    <name evidence="2" type="ORF">DFP72DRAFT_612945</name>
</gene>
<evidence type="ECO:0000256" key="1">
    <source>
        <dbReference type="SAM" id="MobiDB-lite"/>
    </source>
</evidence>
<dbReference type="EMBL" id="JACGCI010000084">
    <property type="protein sequence ID" value="KAF6747158.1"/>
    <property type="molecule type" value="Genomic_DNA"/>
</dbReference>
<dbReference type="OrthoDB" id="5572844at2759"/>
<dbReference type="Proteomes" id="UP000521943">
    <property type="component" value="Unassembled WGS sequence"/>
</dbReference>
<evidence type="ECO:0000313" key="2">
    <source>
        <dbReference type="EMBL" id="KAF6747158.1"/>
    </source>
</evidence>
<dbReference type="Pfam" id="PF09729">
    <property type="entry name" value="Gti1_Pac2"/>
    <property type="match status" value="1"/>
</dbReference>
<name>A0A8H6HJX9_9AGAR</name>
<accession>A0A8H6HJX9</accession>
<protein>
    <submittedName>
        <fullName evidence="2">Gti1/Pac2 family-domain-containing protein</fullName>
    </submittedName>
</protein>
<dbReference type="PANTHER" id="PTHR28027">
    <property type="entry name" value="TRANSCRIPTIONAL REGULATOR MIT1"/>
    <property type="match status" value="1"/>
</dbReference>
<feature type="compositionally biased region" description="Low complexity" evidence="1">
    <location>
        <begin position="285"/>
        <end position="306"/>
    </location>
</feature>
<sequence>MGFANQASIRVGPSNSGCTYIVLAPNEGSLAPSSLLLSAWSPTSIIADAASHLTRCSHSFNPRRPSSLQWGRHNRLPLITRRLDAEERRAIVPGNVYVWEERGANTEPTGLGMERWTDGMGWGPSRVRDEFLFYHQKESDIVDDFVSPITPWAQMMRPYSSDSRHVPESERLIKQTYSVLVSLPSDRPKGIIRKWHLTAYFSQAKLDQLCTIENVRGVGDMPVPEGWFRSARIGKTRRDSRAHPPTAHSAGESSLQASSPLLSKPISNFTDHYAPGSLQPPHSPSPSVYSSKSSSHSPNSSYSSSGSGSGRRKRTPSLVPLEVLESTSRLPRDPADIQALRRFAT</sequence>
<organism evidence="2 3">
    <name type="scientific">Ephemerocybe angulata</name>
    <dbReference type="NCBI Taxonomy" id="980116"/>
    <lineage>
        <taxon>Eukaryota</taxon>
        <taxon>Fungi</taxon>
        <taxon>Dikarya</taxon>
        <taxon>Basidiomycota</taxon>
        <taxon>Agaricomycotina</taxon>
        <taxon>Agaricomycetes</taxon>
        <taxon>Agaricomycetidae</taxon>
        <taxon>Agaricales</taxon>
        <taxon>Agaricineae</taxon>
        <taxon>Psathyrellaceae</taxon>
        <taxon>Ephemerocybe</taxon>
    </lineage>
</organism>
<dbReference type="GO" id="GO:0003677">
    <property type="term" value="F:DNA binding"/>
    <property type="evidence" value="ECO:0007669"/>
    <property type="project" value="TreeGrafter"/>
</dbReference>
<keyword evidence="3" id="KW-1185">Reference proteome</keyword>
<feature type="region of interest" description="Disordered" evidence="1">
    <location>
        <begin position="231"/>
        <end position="345"/>
    </location>
</feature>
<dbReference type="AlphaFoldDB" id="A0A8H6HJX9"/>
<proteinExistence type="predicted"/>
<reference evidence="2 3" key="1">
    <citation type="submission" date="2020-07" db="EMBL/GenBank/DDBJ databases">
        <title>Comparative genomics of pyrophilous fungi reveals a link between fire events and developmental genes.</title>
        <authorList>
            <consortium name="DOE Joint Genome Institute"/>
            <person name="Steindorff A.S."/>
            <person name="Carver A."/>
            <person name="Calhoun S."/>
            <person name="Stillman K."/>
            <person name="Liu H."/>
            <person name="Lipzen A."/>
            <person name="Pangilinan J."/>
            <person name="Labutti K."/>
            <person name="Bruns T.D."/>
            <person name="Grigoriev I.V."/>
        </authorList>
    </citation>
    <scope>NUCLEOTIDE SEQUENCE [LARGE SCALE GENOMIC DNA]</scope>
    <source>
        <strain evidence="2 3">CBS 144469</strain>
    </source>
</reference>
<dbReference type="InterPro" id="IPR018608">
    <property type="entry name" value="Gti1/Pac2"/>
</dbReference>